<evidence type="ECO:0000313" key="4">
    <source>
        <dbReference type="Proteomes" id="UP001198602"/>
    </source>
</evidence>
<gene>
    <name evidence="3" type="primary">paaJ</name>
    <name evidence="3" type="ORF">LE190_18670</name>
</gene>
<evidence type="ECO:0000313" key="3">
    <source>
        <dbReference type="EMBL" id="MCA1857933.1"/>
    </source>
</evidence>
<accession>A0ABS7YE00</accession>
<feature type="domain" description="MIP18 family-like" evidence="1">
    <location>
        <begin position="10"/>
        <end position="71"/>
    </location>
</feature>
<dbReference type="InterPro" id="IPR034904">
    <property type="entry name" value="FSCA_dom_sf"/>
</dbReference>
<dbReference type="PANTHER" id="PTHR42831:SF3">
    <property type="entry name" value="1,2-PHENYLACETYL-COA EPOXIDASE, SUBUNIT D-RELATED"/>
    <property type="match status" value="1"/>
</dbReference>
<dbReference type="Pfam" id="PF01883">
    <property type="entry name" value="FeS_assembly_P"/>
    <property type="match status" value="1"/>
</dbReference>
<proteinExistence type="predicted"/>
<dbReference type="InterPro" id="IPR056572">
    <property type="entry name" value="Zn_ribbon_PaaD"/>
</dbReference>
<dbReference type="RefSeq" id="WP_225240119.1">
    <property type="nucleotide sequence ID" value="NZ_JAHYBX010000010.1"/>
</dbReference>
<reference evidence="3 4" key="1">
    <citation type="submission" date="2021-07" db="EMBL/GenBank/DDBJ databases">
        <title>Characterization of Violacein-producing bacteria and related species.</title>
        <authorList>
            <person name="Wilson H.S."/>
            <person name="De Leon M.E."/>
        </authorList>
    </citation>
    <scope>NUCLEOTIDE SEQUENCE [LARGE SCALE GENOMIC DNA]</scope>
    <source>
        <strain evidence="3 4">HSC-2F05</strain>
    </source>
</reference>
<sequence>MSAPGVTTGQVWDWLGEVADPEIPVISVVDLGIVREVAFDGDTCVVTITPTYSGCPAMGVIADAVKDALQAHGLQDVRIASRLSPAWTTDWMSEAGKAALTSYGIAPPAQQVIDISGLHAGIRRRPAPVVACPHCGSSHTQPTSEFGSTPCKALYKCLDCREPFDYFKCH</sequence>
<evidence type="ECO:0000259" key="2">
    <source>
        <dbReference type="Pfam" id="PF23451"/>
    </source>
</evidence>
<evidence type="ECO:0000259" key="1">
    <source>
        <dbReference type="Pfam" id="PF01883"/>
    </source>
</evidence>
<keyword evidence="4" id="KW-1185">Reference proteome</keyword>
<dbReference type="NCBIfam" id="TIGR02159">
    <property type="entry name" value="PA_CoA_Oxy4"/>
    <property type="match status" value="1"/>
</dbReference>
<dbReference type="InterPro" id="IPR052339">
    <property type="entry name" value="Fe-S_Maturation_MIP18"/>
</dbReference>
<dbReference type="Gene3D" id="3.30.300.130">
    <property type="entry name" value="Fe-S cluster assembly (FSCA)"/>
    <property type="match status" value="1"/>
</dbReference>
<organism evidence="3 4">
    <name type="scientific">Massilia hydrophila</name>
    <dbReference type="NCBI Taxonomy" id="3044279"/>
    <lineage>
        <taxon>Bacteria</taxon>
        <taxon>Pseudomonadati</taxon>
        <taxon>Pseudomonadota</taxon>
        <taxon>Betaproteobacteria</taxon>
        <taxon>Burkholderiales</taxon>
        <taxon>Oxalobacteraceae</taxon>
        <taxon>Telluria group</taxon>
        <taxon>Massilia</taxon>
    </lineage>
</organism>
<comment type="caution">
    <text evidence="3">The sequence shown here is derived from an EMBL/GenBank/DDBJ whole genome shotgun (WGS) entry which is preliminary data.</text>
</comment>
<dbReference type="PANTHER" id="PTHR42831">
    <property type="entry name" value="FE-S PROTEIN MATURATION AUXILIARY FACTOR YITW"/>
    <property type="match status" value="1"/>
</dbReference>
<dbReference type="InterPro" id="IPR002744">
    <property type="entry name" value="MIP18-like"/>
</dbReference>
<dbReference type="Proteomes" id="UP001198602">
    <property type="component" value="Unassembled WGS sequence"/>
</dbReference>
<dbReference type="EMBL" id="JAHYBX010000010">
    <property type="protein sequence ID" value="MCA1857933.1"/>
    <property type="molecule type" value="Genomic_DNA"/>
</dbReference>
<dbReference type="SUPFAM" id="SSF117916">
    <property type="entry name" value="Fe-S cluster assembly (FSCA) domain-like"/>
    <property type="match status" value="1"/>
</dbReference>
<protein>
    <submittedName>
        <fullName evidence="3">Phenylacetate-CoA oxygenase subunit PaaJ</fullName>
    </submittedName>
</protein>
<feature type="domain" description="PaaD zinc beta ribbon" evidence="2">
    <location>
        <begin position="124"/>
        <end position="168"/>
    </location>
</feature>
<name>A0ABS7YE00_9BURK</name>
<dbReference type="InterPro" id="IPR011883">
    <property type="entry name" value="PaaD-like"/>
</dbReference>
<dbReference type="Pfam" id="PF23451">
    <property type="entry name" value="Zn_ribbon_PaaD"/>
    <property type="match status" value="1"/>
</dbReference>